<accession>A0ABV5ZTD5</accession>
<dbReference type="Gene3D" id="3.40.50.1820">
    <property type="entry name" value="alpha/beta hydrolase"/>
    <property type="match status" value="1"/>
</dbReference>
<proteinExistence type="predicted"/>
<gene>
    <name evidence="2" type="ORF">ACFFQA_09330</name>
</gene>
<feature type="signal peptide" evidence="1">
    <location>
        <begin position="1"/>
        <end position="25"/>
    </location>
</feature>
<name>A0ABV5ZTD5_9PSEU</name>
<evidence type="ECO:0000313" key="2">
    <source>
        <dbReference type="EMBL" id="MFB9904142.1"/>
    </source>
</evidence>
<dbReference type="PANTHER" id="PTHR35560">
    <property type="entry name" value="BLL0132 PROTEIN"/>
    <property type="match status" value="1"/>
</dbReference>
<sequence length="319" mass="34535">MTRRWMSVLAIVGVATTGLVSPASASATIDRFTLKSGARLPYYHNHSLEGAAHATQAVVVVHGTGRNARGYFDSVVKSAEHAGVRDTVIIAPRFQTAEDKPASGDAFWTNGDATSWKDGGDSVSRGAVSSFAAMDEVLARLADRTRFPKLTRVTLVGHSAGGQFVQRYAAGGRVTMQPGGATFHFVTANPSSYLYFTADRPVRGGVASCPKYDDYKYGLKRLNRYMGELPAGRLVEQYTGREVTYLLGGDDIHQNHSIDDSCSAKAQGRHRLERGRNYFAHIRKSSPAARHDMVVVPGIGHDHEALFDSSQGRTAIFGT</sequence>
<feature type="chain" id="PRO_5046987838" description="Alpha/beta hydrolase" evidence="1">
    <location>
        <begin position="26"/>
        <end position="319"/>
    </location>
</feature>
<evidence type="ECO:0000313" key="3">
    <source>
        <dbReference type="Proteomes" id="UP001589693"/>
    </source>
</evidence>
<evidence type="ECO:0000256" key="1">
    <source>
        <dbReference type="SAM" id="SignalP"/>
    </source>
</evidence>
<reference evidence="2 3" key="1">
    <citation type="submission" date="2024-09" db="EMBL/GenBank/DDBJ databases">
        <authorList>
            <person name="Sun Q."/>
            <person name="Mori K."/>
        </authorList>
    </citation>
    <scope>NUCLEOTIDE SEQUENCE [LARGE SCALE GENOMIC DNA]</scope>
    <source>
        <strain evidence="2 3">TBRC 7907</strain>
    </source>
</reference>
<dbReference type="PANTHER" id="PTHR35560:SF3">
    <property type="entry name" value="PEPTIDASE S9 PROLYL OLIGOPEPTIDASE CATALYTIC DOMAIN-CONTAINING PROTEIN"/>
    <property type="match status" value="1"/>
</dbReference>
<dbReference type="EMBL" id="JBHLZU010000007">
    <property type="protein sequence ID" value="MFB9904142.1"/>
    <property type="molecule type" value="Genomic_DNA"/>
</dbReference>
<dbReference type="SUPFAM" id="SSF53474">
    <property type="entry name" value="alpha/beta-Hydrolases"/>
    <property type="match status" value="1"/>
</dbReference>
<dbReference type="InterPro" id="IPR029058">
    <property type="entry name" value="AB_hydrolase_fold"/>
</dbReference>
<dbReference type="RefSeq" id="WP_377851304.1">
    <property type="nucleotide sequence ID" value="NZ_JBHLZU010000007.1"/>
</dbReference>
<evidence type="ECO:0008006" key="4">
    <source>
        <dbReference type="Google" id="ProtNLM"/>
    </source>
</evidence>
<protein>
    <recommendedName>
        <fullName evidence="4">Alpha/beta hydrolase</fullName>
    </recommendedName>
</protein>
<dbReference type="Proteomes" id="UP001589693">
    <property type="component" value="Unassembled WGS sequence"/>
</dbReference>
<organism evidence="2 3">
    <name type="scientific">Allokutzneria oryzae</name>
    <dbReference type="NCBI Taxonomy" id="1378989"/>
    <lineage>
        <taxon>Bacteria</taxon>
        <taxon>Bacillati</taxon>
        <taxon>Actinomycetota</taxon>
        <taxon>Actinomycetes</taxon>
        <taxon>Pseudonocardiales</taxon>
        <taxon>Pseudonocardiaceae</taxon>
        <taxon>Allokutzneria</taxon>
    </lineage>
</organism>
<keyword evidence="1" id="KW-0732">Signal</keyword>
<keyword evidence="3" id="KW-1185">Reference proteome</keyword>
<comment type="caution">
    <text evidence="2">The sequence shown here is derived from an EMBL/GenBank/DDBJ whole genome shotgun (WGS) entry which is preliminary data.</text>
</comment>